<dbReference type="EMBL" id="RKLR01000019">
    <property type="protein sequence ID" value="MBX0325744.1"/>
    <property type="molecule type" value="Genomic_DNA"/>
</dbReference>
<evidence type="ECO:0000313" key="2">
    <source>
        <dbReference type="Proteomes" id="UP001430377"/>
    </source>
</evidence>
<accession>A0AAW4PX61</accession>
<dbReference type="RefSeq" id="WP_220620606.1">
    <property type="nucleotide sequence ID" value="NZ_RKLR01000019.1"/>
</dbReference>
<dbReference type="Proteomes" id="UP001430377">
    <property type="component" value="Unassembled WGS sequence"/>
</dbReference>
<sequence>MSAINNTASPIEPHVPDRVAIETPRGEIRVGDVVATDFSADGTRWYTVDVEGSTFRRSSDEVGLPDGYDVL</sequence>
<gene>
    <name evidence="1" type="ORF">EGH21_22260</name>
</gene>
<keyword evidence="2" id="KW-1185">Reference proteome</keyword>
<dbReference type="AlphaFoldDB" id="A0AAW4PX61"/>
<evidence type="ECO:0000313" key="1">
    <source>
        <dbReference type="EMBL" id="MBX0325744.1"/>
    </source>
</evidence>
<comment type="caution">
    <text evidence="1">The sequence shown here is derived from an EMBL/GenBank/DDBJ whole genome shotgun (WGS) entry which is preliminary data.</text>
</comment>
<protein>
    <submittedName>
        <fullName evidence="1">Uncharacterized protein</fullName>
    </submittedName>
</protein>
<name>A0AAW4PX61_9EURY</name>
<reference evidence="1 2" key="1">
    <citation type="submission" date="2021-06" db="EMBL/GenBank/DDBJ databases">
        <title>Halomicroarcula sp. a new haloarchaeum isolated from saline soil.</title>
        <authorList>
            <person name="Duran-Viseras A."/>
            <person name="Sanchez-Porro C."/>
            <person name="Ventosa A."/>
        </authorList>
    </citation>
    <scope>NUCLEOTIDE SEQUENCE [LARGE SCALE GENOMIC DNA]</scope>
    <source>
        <strain evidence="1 2">F13</strain>
    </source>
</reference>
<organism evidence="1 2">
    <name type="scientific">Haloarcula rubra</name>
    <dbReference type="NCBI Taxonomy" id="2487747"/>
    <lineage>
        <taxon>Archaea</taxon>
        <taxon>Methanobacteriati</taxon>
        <taxon>Methanobacteriota</taxon>
        <taxon>Stenosarchaea group</taxon>
        <taxon>Halobacteria</taxon>
        <taxon>Halobacteriales</taxon>
        <taxon>Haloarculaceae</taxon>
        <taxon>Haloarcula</taxon>
    </lineage>
</organism>
<proteinExistence type="predicted"/>